<dbReference type="RefSeq" id="WP_046229251.1">
    <property type="nucleotide sequence ID" value="NZ_FONN01000018.1"/>
</dbReference>
<proteinExistence type="predicted"/>
<evidence type="ECO:0000313" key="2">
    <source>
        <dbReference type="EMBL" id="SFF20808.1"/>
    </source>
</evidence>
<gene>
    <name evidence="2" type="ORF">SAMN04487969_11833</name>
</gene>
<dbReference type="OrthoDB" id="5195601at2"/>
<keyword evidence="1" id="KW-0812">Transmembrane</keyword>
<keyword evidence="1" id="KW-1133">Transmembrane helix</keyword>
<feature type="transmembrane region" description="Helical" evidence="1">
    <location>
        <begin position="107"/>
        <end position="128"/>
    </location>
</feature>
<keyword evidence="3" id="KW-1185">Reference proteome</keyword>
<accession>A0A1I2GU97</accession>
<dbReference type="Proteomes" id="UP000183410">
    <property type="component" value="Unassembled WGS sequence"/>
</dbReference>
<sequence>MKKLHAFASIISFLCIASFLSSTIIVDLFCSHETIAKLKSLIVLPGLIVLIPAMAITGATGFKISKGRKGMIIEKKKKRMPYIALIGVLIMIPSAILLNMWASTGQFGTKFLLVQLIELMGGGVNLFLMSINMKDGFVLTGKLKLKR</sequence>
<protein>
    <submittedName>
        <fullName evidence="2">Uncharacterized protein</fullName>
    </submittedName>
</protein>
<feature type="transmembrane region" description="Helical" evidence="1">
    <location>
        <begin position="82"/>
        <end position="101"/>
    </location>
</feature>
<keyword evidence="1" id="KW-0472">Membrane</keyword>
<name>A0A1I2GU97_9BACL</name>
<dbReference type="EMBL" id="FONN01000018">
    <property type="protein sequence ID" value="SFF20808.1"/>
    <property type="molecule type" value="Genomic_DNA"/>
</dbReference>
<reference evidence="3" key="1">
    <citation type="submission" date="2016-10" db="EMBL/GenBank/DDBJ databases">
        <authorList>
            <person name="Varghese N."/>
            <person name="Submissions S."/>
        </authorList>
    </citation>
    <scope>NUCLEOTIDE SEQUENCE [LARGE SCALE GENOMIC DNA]</scope>
    <source>
        <strain evidence="3">CGMCC 1.10223</strain>
    </source>
</reference>
<evidence type="ECO:0000313" key="3">
    <source>
        <dbReference type="Proteomes" id="UP000183410"/>
    </source>
</evidence>
<organism evidence="2 3">
    <name type="scientific">Paenibacillus algorifonticola</name>
    <dbReference type="NCBI Taxonomy" id="684063"/>
    <lineage>
        <taxon>Bacteria</taxon>
        <taxon>Bacillati</taxon>
        <taxon>Bacillota</taxon>
        <taxon>Bacilli</taxon>
        <taxon>Bacillales</taxon>
        <taxon>Paenibacillaceae</taxon>
        <taxon>Paenibacillus</taxon>
    </lineage>
</organism>
<dbReference type="AlphaFoldDB" id="A0A1I2GU97"/>
<evidence type="ECO:0000256" key="1">
    <source>
        <dbReference type="SAM" id="Phobius"/>
    </source>
</evidence>
<feature type="transmembrane region" description="Helical" evidence="1">
    <location>
        <begin position="7"/>
        <end position="29"/>
    </location>
</feature>
<feature type="transmembrane region" description="Helical" evidence="1">
    <location>
        <begin position="41"/>
        <end position="62"/>
    </location>
</feature>